<dbReference type="AlphaFoldDB" id="A0AAN5BXE8"/>
<name>A0AAN5BXE8_ASPOZ</name>
<gene>
    <name evidence="2" type="ORF">Aory04_001239000</name>
</gene>
<proteinExistence type="predicted"/>
<dbReference type="EMBL" id="BSYA01000246">
    <property type="protein sequence ID" value="GMG37551.1"/>
    <property type="molecule type" value="Genomic_DNA"/>
</dbReference>
<accession>A0AAN5BXE8</accession>
<protein>
    <submittedName>
        <fullName evidence="2">Unnamed protein product</fullName>
    </submittedName>
</protein>
<dbReference type="Proteomes" id="UP001165205">
    <property type="component" value="Unassembled WGS sequence"/>
</dbReference>
<comment type="caution">
    <text evidence="2">The sequence shown here is derived from an EMBL/GenBank/DDBJ whole genome shotgun (WGS) entry which is preliminary data.</text>
</comment>
<evidence type="ECO:0000313" key="3">
    <source>
        <dbReference type="Proteomes" id="UP001165205"/>
    </source>
</evidence>
<evidence type="ECO:0000256" key="1">
    <source>
        <dbReference type="SAM" id="MobiDB-lite"/>
    </source>
</evidence>
<evidence type="ECO:0000313" key="2">
    <source>
        <dbReference type="EMBL" id="GMG37551.1"/>
    </source>
</evidence>
<feature type="region of interest" description="Disordered" evidence="1">
    <location>
        <begin position="100"/>
        <end position="129"/>
    </location>
</feature>
<feature type="compositionally biased region" description="Polar residues" evidence="1">
    <location>
        <begin position="111"/>
        <end position="120"/>
    </location>
</feature>
<sequence>MSDNCIPGHTGLLGTLTLTQTAVSADSAGGVELTGTDAGVHGNGLADDEAIADELTDGLTGVGVGDLIHLIGVEPNLALAAAHHGGGQALLGAKVDPVDEKPSVSMKPKSIEQNCVFQRSSPRRAVSGS</sequence>
<reference evidence="2" key="1">
    <citation type="submission" date="2023-04" db="EMBL/GenBank/DDBJ databases">
        <title>Aspergillus oryzae NBRC 4228.</title>
        <authorList>
            <person name="Ichikawa N."/>
            <person name="Sato H."/>
            <person name="Tonouchi N."/>
        </authorList>
    </citation>
    <scope>NUCLEOTIDE SEQUENCE</scope>
    <source>
        <strain evidence="2">NBRC 4228</strain>
    </source>
</reference>
<organism evidence="2 3">
    <name type="scientific">Aspergillus oryzae</name>
    <name type="common">Yellow koji mold</name>
    <dbReference type="NCBI Taxonomy" id="5062"/>
    <lineage>
        <taxon>Eukaryota</taxon>
        <taxon>Fungi</taxon>
        <taxon>Dikarya</taxon>
        <taxon>Ascomycota</taxon>
        <taxon>Pezizomycotina</taxon>
        <taxon>Eurotiomycetes</taxon>
        <taxon>Eurotiomycetidae</taxon>
        <taxon>Eurotiales</taxon>
        <taxon>Aspergillaceae</taxon>
        <taxon>Aspergillus</taxon>
        <taxon>Aspergillus subgen. Circumdati</taxon>
    </lineage>
</organism>